<accession>A0ABV8UY54</accession>
<evidence type="ECO:0000256" key="4">
    <source>
        <dbReference type="ARBA" id="ARBA00022679"/>
    </source>
</evidence>
<feature type="domain" description="Methylguanine DNA methyltransferase ribonuclease-like" evidence="10">
    <location>
        <begin position="6"/>
        <end position="65"/>
    </location>
</feature>
<dbReference type="Gene3D" id="1.10.10.10">
    <property type="entry name" value="Winged helix-like DNA-binding domain superfamily/Winged helix DNA-binding domain"/>
    <property type="match status" value="1"/>
</dbReference>
<comment type="catalytic activity">
    <reaction evidence="7 8">
        <text>a 6-O-methyl-2'-deoxyguanosine in DNA + L-cysteinyl-[protein] = S-methyl-L-cysteinyl-[protein] + a 2'-deoxyguanosine in DNA</text>
        <dbReference type="Rhea" id="RHEA:24000"/>
        <dbReference type="Rhea" id="RHEA-COMP:10131"/>
        <dbReference type="Rhea" id="RHEA-COMP:10132"/>
        <dbReference type="Rhea" id="RHEA-COMP:11367"/>
        <dbReference type="Rhea" id="RHEA-COMP:11368"/>
        <dbReference type="ChEBI" id="CHEBI:29950"/>
        <dbReference type="ChEBI" id="CHEBI:82612"/>
        <dbReference type="ChEBI" id="CHEBI:85445"/>
        <dbReference type="ChEBI" id="CHEBI:85448"/>
        <dbReference type="EC" id="2.1.1.63"/>
    </reaction>
</comment>
<keyword evidence="5 8" id="KW-0227">DNA damage</keyword>
<keyword evidence="2 8" id="KW-0963">Cytoplasm</keyword>
<evidence type="ECO:0000259" key="9">
    <source>
        <dbReference type="Pfam" id="PF01035"/>
    </source>
</evidence>
<dbReference type="EC" id="2.1.1.63" evidence="8"/>
<dbReference type="NCBIfam" id="TIGR00589">
    <property type="entry name" value="ogt"/>
    <property type="match status" value="1"/>
</dbReference>
<dbReference type="PANTHER" id="PTHR10815:SF13">
    <property type="entry name" value="METHYLATED-DNA--PROTEIN-CYSTEINE METHYLTRANSFERASE"/>
    <property type="match status" value="1"/>
</dbReference>
<comment type="caution">
    <text evidence="11">The sequence shown here is derived from an EMBL/GenBank/DDBJ whole genome shotgun (WGS) entry which is preliminary data.</text>
</comment>
<protein>
    <recommendedName>
        <fullName evidence="8">Methylated-DNA--protein-cysteine methyltransferase</fullName>
        <ecNumber evidence="8">2.1.1.63</ecNumber>
    </recommendedName>
    <alternativeName>
        <fullName evidence="8">6-O-methylguanine-DNA methyltransferase</fullName>
        <shortName evidence="8">MGMT</shortName>
    </alternativeName>
    <alternativeName>
        <fullName evidence="8">O-6-methylguanine-DNA-alkyltransferase</fullName>
    </alternativeName>
</protein>
<keyword evidence="4 8" id="KW-0808">Transferase</keyword>
<dbReference type="Proteomes" id="UP001595733">
    <property type="component" value="Unassembled WGS sequence"/>
</dbReference>
<evidence type="ECO:0000256" key="3">
    <source>
        <dbReference type="ARBA" id="ARBA00022603"/>
    </source>
</evidence>
<evidence type="ECO:0000256" key="1">
    <source>
        <dbReference type="ARBA" id="ARBA00001286"/>
    </source>
</evidence>
<proteinExistence type="inferred from homology"/>
<name>A0ABV8UY54_9BACL</name>
<dbReference type="GO" id="GO:0003908">
    <property type="term" value="F:methylated-DNA-[protein]-cysteine S-methyltransferase activity"/>
    <property type="evidence" value="ECO:0007669"/>
    <property type="project" value="UniProtKB-EC"/>
</dbReference>
<dbReference type="Pfam" id="PF02870">
    <property type="entry name" value="Methyltransf_1N"/>
    <property type="match status" value="1"/>
</dbReference>
<keyword evidence="3 8" id="KW-0489">Methyltransferase</keyword>
<keyword evidence="12" id="KW-1185">Reference proteome</keyword>
<reference evidence="12" key="1">
    <citation type="journal article" date="2019" name="Int. J. Syst. Evol. Microbiol.">
        <title>The Global Catalogue of Microorganisms (GCM) 10K type strain sequencing project: providing services to taxonomists for standard genome sequencing and annotation.</title>
        <authorList>
            <consortium name="The Broad Institute Genomics Platform"/>
            <consortium name="The Broad Institute Genome Sequencing Center for Infectious Disease"/>
            <person name="Wu L."/>
            <person name="Ma J."/>
        </authorList>
    </citation>
    <scope>NUCLEOTIDE SEQUENCE [LARGE SCALE GENOMIC DNA]</scope>
    <source>
        <strain evidence="12">CCUG 50353</strain>
    </source>
</reference>
<dbReference type="Gene3D" id="3.30.160.70">
    <property type="entry name" value="Methylated DNA-protein cysteine methyltransferase domain"/>
    <property type="match status" value="1"/>
</dbReference>
<dbReference type="HAMAP" id="MF_00772">
    <property type="entry name" value="OGT"/>
    <property type="match status" value="1"/>
</dbReference>
<dbReference type="CDD" id="cd06445">
    <property type="entry name" value="ATase"/>
    <property type="match status" value="1"/>
</dbReference>
<feature type="active site" description="Nucleophile; methyl group acceptor" evidence="8">
    <location>
        <position position="125"/>
    </location>
</feature>
<dbReference type="SUPFAM" id="SSF53155">
    <property type="entry name" value="Methylated DNA-protein cysteine methyltransferase domain"/>
    <property type="match status" value="1"/>
</dbReference>
<evidence type="ECO:0000256" key="7">
    <source>
        <dbReference type="ARBA" id="ARBA00049348"/>
    </source>
</evidence>
<dbReference type="InterPro" id="IPR036631">
    <property type="entry name" value="MGMT_N_sf"/>
</dbReference>
<dbReference type="InterPro" id="IPR036388">
    <property type="entry name" value="WH-like_DNA-bd_sf"/>
</dbReference>
<dbReference type="SUPFAM" id="SSF46767">
    <property type="entry name" value="Methylated DNA-protein cysteine methyltransferase, C-terminal domain"/>
    <property type="match status" value="1"/>
</dbReference>
<evidence type="ECO:0000256" key="8">
    <source>
        <dbReference type="HAMAP-Rule" id="MF_00772"/>
    </source>
</evidence>
<dbReference type="InterPro" id="IPR008332">
    <property type="entry name" value="MethylG_MeTrfase_N"/>
</dbReference>
<evidence type="ECO:0000313" key="12">
    <source>
        <dbReference type="Proteomes" id="UP001595733"/>
    </source>
</evidence>
<dbReference type="Pfam" id="PF01035">
    <property type="entry name" value="DNA_binding_1"/>
    <property type="match status" value="1"/>
</dbReference>
<sequence>MRQVDYLTPIGRLVITGDGDAVHSVLFEEGDALEFPMTDELPEELKKAYEEIDAYFKGTGKDFTFCIAPQVGTPFQREVWESLRTIPYGETGSYLQIATTVNRPKAVRAVGGANGKNPFTVVLPCHRIIGASGKMVGYAGGLWRKEWLLAHEQKHKTTLSD</sequence>
<comment type="similarity">
    <text evidence="8">Belongs to the MGMT family.</text>
</comment>
<dbReference type="InterPro" id="IPR023546">
    <property type="entry name" value="MGMT"/>
</dbReference>
<evidence type="ECO:0000256" key="2">
    <source>
        <dbReference type="ARBA" id="ARBA00022490"/>
    </source>
</evidence>
<dbReference type="GO" id="GO:0032259">
    <property type="term" value="P:methylation"/>
    <property type="evidence" value="ECO:0007669"/>
    <property type="project" value="UniProtKB-KW"/>
</dbReference>
<comment type="catalytic activity">
    <reaction evidence="1 8">
        <text>a 4-O-methyl-thymidine in DNA + L-cysteinyl-[protein] = a thymidine in DNA + S-methyl-L-cysteinyl-[protein]</text>
        <dbReference type="Rhea" id="RHEA:53428"/>
        <dbReference type="Rhea" id="RHEA-COMP:10131"/>
        <dbReference type="Rhea" id="RHEA-COMP:10132"/>
        <dbReference type="Rhea" id="RHEA-COMP:13555"/>
        <dbReference type="Rhea" id="RHEA-COMP:13556"/>
        <dbReference type="ChEBI" id="CHEBI:29950"/>
        <dbReference type="ChEBI" id="CHEBI:82612"/>
        <dbReference type="ChEBI" id="CHEBI:137386"/>
        <dbReference type="ChEBI" id="CHEBI:137387"/>
        <dbReference type="EC" id="2.1.1.63"/>
    </reaction>
</comment>
<comment type="subcellular location">
    <subcellularLocation>
        <location evidence="8">Cytoplasm</location>
    </subcellularLocation>
</comment>
<evidence type="ECO:0000256" key="6">
    <source>
        <dbReference type="ARBA" id="ARBA00023204"/>
    </source>
</evidence>
<comment type="function">
    <text evidence="8">Involved in the cellular defense against the biological effects of O6-methylguanine (O6-MeG) and O4-methylthymine (O4-MeT) in DNA. Repairs the methylated nucleobase in DNA by stoichiometrically transferring the methyl group to a cysteine residue in the enzyme. This is a suicide reaction: the enzyme is irreversibly inactivated.</text>
</comment>
<evidence type="ECO:0000259" key="10">
    <source>
        <dbReference type="Pfam" id="PF02870"/>
    </source>
</evidence>
<dbReference type="InterPro" id="IPR014048">
    <property type="entry name" value="MethylDNA_cys_MeTrfase_DNA-bd"/>
</dbReference>
<gene>
    <name evidence="11" type="ORF">ACFO0S_10245</name>
</gene>
<comment type="miscellaneous">
    <text evidence="8">This enzyme catalyzes only one turnover and therefore is not strictly catalytic. According to one definition, an enzyme is a biocatalyst that acts repeatedly and over many reaction cycles.</text>
</comment>
<dbReference type="EMBL" id="JBHSEF010000023">
    <property type="protein sequence ID" value="MFC4355429.1"/>
    <property type="molecule type" value="Genomic_DNA"/>
</dbReference>
<evidence type="ECO:0000256" key="5">
    <source>
        <dbReference type="ARBA" id="ARBA00022763"/>
    </source>
</evidence>
<dbReference type="InterPro" id="IPR036217">
    <property type="entry name" value="MethylDNA_cys_MeTrfase_DNAb"/>
</dbReference>
<feature type="domain" description="Methylated-DNA-[protein]-cysteine S-methyltransferase DNA binding" evidence="9">
    <location>
        <begin position="74"/>
        <end position="153"/>
    </location>
</feature>
<organism evidence="11 12">
    <name type="scientific">Chryseomicrobium palamuruense</name>
    <dbReference type="NCBI Taxonomy" id="682973"/>
    <lineage>
        <taxon>Bacteria</taxon>
        <taxon>Bacillati</taxon>
        <taxon>Bacillota</taxon>
        <taxon>Bacilli</taxon>
        <taxon>Bacillales</taxon>
        <taxon>Caryophanaceae</taxon>
        <taxon>Chryseomicrobium</taxon>
    </lineage>
</organism>
<evidence type="ECO:0000313" key="11">
    <source>
        <dbReference type="EMBL" id="MFC4355429.1"/>
    </source>
</evidence>
<dbReference type="PANTHER" id="PTHR10815">
    <property type="entry name" value="METHYLATED-DNA--PROTEIN-CYSTEINE METHYLTRANSFERASE"/>
    <property type="match status" value="1"/>
</dbReference>
<dbReference type="InterPro" id="IPR001497">
    <property type="entry name" value="MethylDNA_cys_MeTrfase_AS"/>
</dbReference>
<dbReference type="RefSeq" id="WP_378141905.1">
    <property type="nucleotide sequence ID" value="NZ_JBHSEF010000023.1"/>
</dbReference>
<keyword evidence="6 8" id="KW-0234">DNA repair</keyword>
<dbReference type="PROSITE" id="PS00374">
    <property type="entry name" value="MGMT"/>
    <property type="match status" value="1"/>
</dbReference>